<organism evidence="2 3">
    <name type="scientific">Passalora fulva</name>
    <name type="common">Tomato leaf mold</name>
    <name type="synonym">Cladosporium fulvum</name>
    <dbReference type="NCBI Taxonomy" id="5499"/>
    <lineage>
        <taxon>Eukaryota</taxon>
        <taxon>Fungi</taxon>
        <taxon>Dikarya</taxon>
        <taxon>Ascomycota</taxon>
        <taxon>Pezizomycotina</taxon>
        <taxon>Dothideomycetes</taxon>
        <taxon>Dothideomycetidae</taxon>
        <taxon>Mycosphaerellales</taxon>
        <taxon>Mycosphaerellaceae</taxon>
        <taxon>Fulvia</taxon>
    </lineage>
</organism>
<dbReference type="GeneID" id="71990120"/>
<name>A0A9Q8URB5_PASFU</name>
<dbReference type="Proteomes" id="UP000756132">
    <property type="component" value="Chromosome 7"/>
</dbReference>
<evidence type="ECO:0000256" key="1">
    <source>
        <dbReference type="SAM" id="SignalP"/>
    </source>
</evidence>
<protein>
    <submittedName>
        <fullName evidence="2">Uncharacterized protein</fullName>
    </submittedName>
</protein>
<gene>
    <name evidence="2" type="ORF">CLAFUR5_10242</name>
</gene>
<proteinExistence type="predicted"/>
<accession>A0A9Q8URB5</accession>
<feature type="chain" id="PRO_5040196386" evidence="1">
    <location>
        <begin position="37"/>
        <end position="192"/>
    </location>
</feature>
<reference evidence="2" key="1">
    <citation type="submission" date="2021-12" db="EMBL/GenBank/DDBJ databases">
        <authorList>
            <person name="Zaccaron A."/>
            <person name="Stergiopoulos I."/>
        </authorList>
    </citation>
    <scope>NUCLEOTIDE SEQUENCE</scope>
    <source>
        <strain evidence="2">Race5_Kim</strain>
    </source>
</reference>
<dbReference type="AlphaFoldDB" id="A0A9Q8URB5"/>
<reference evidence="2" key="2">
    <citation type="journal article" date="2022" name="Microb. Genom.">
        <title>A chromosome-scale genome assembly of the tomato pathogen Cladosporium fulvum reveals a compartmentalized genome architecture and the presence of a dispensable chromosome.</title>
        <authorList>
            <person name="Zaccaron A.Z."/>
            <person name="Chen L.H."/>
            <person name="Samaras A."/>
            <person name="Stergiopoulos I."/>
        </authorList>
    </citation>
    <scope>NUCLEOTIDE SEQUENCE</scope>
    <source>
        <strain evidence="2">Race5_Kim</strain>
    </source>
</reference>
<sequence length="192" mass="21024">MNEHNSPAYHTPTTAKMQFTTLLLAGAAIVSSAVNAVPIYDNSTVNAVPTYGNTTFNAKSSAHSNFTFVSKAKANPICQDCMSCTTKQKSIVLEYRLHIGAPFANGGGCEPIKKSLQEASRVSEISDYSCKDDGFGYTKIRFTAWDYNQGWEISQVFNRAYPAVKAKMSYGFNCGNFRLSLGLTVGGRRIMR</sequence>
<keyword evidence="1" id="KW-0732">Signal</keyword>
<dbReference type="OrthoDB" id="3959840at2759"/>
<feature type="signal peptide" evidence="1">
    <location>
        <begin position="1"/>
        <end position="36"/>
    </location>
</feature>
<dbReference type="EMBL" id="CP090169">
    <property type="protein sequence ID" value="UJO19555.1"/>
    <property type="molecule type" value="Genomic_DNA"/>
</dbReference>
<evidence type="ECO:0000313" key="2">
    <source>
        <dbReference type="EMBL" id="UJO19555.1"/>
    </source>
</evidence>
<dbReference type="RefSeq" id="XP_047763921.1">
    <property type="nucleotide sequence ID" value="XM_047909390.1"/>
</dbReference>
<evidence type="ECO:0000313" key="3">
    <source>
        <dbReference type="Proteomes" id="UP000756132"/>
    </source>
</evidence>
<keyword evidence="3" id="KW-1185">Reference proteome</keyword>
<dbReference type="KEGG" id="ffu:CLAFUR5_10242"/>